<evidence type="ECO:0000256" key="3">
    <source>
        <dbReference type="ARBA" id="ARBA00017144"/>
    </source>
</evidence>
<dbReference type="CDD" id="cd01672">
    <property type="entry name" value="TMPK"/>
    <property type="match status" value="1"/>
</dbReference>
<dbReference type="Proteomes" id="UP000612956">
    <property type="component" value="Unassembled WGS sequence"/>
</dbReference>
<dbReference type="InterPro" id="IPR027417">
    <property type="entry name" value="P-loop_NTPase"/>
</dbReference>
<evidence type="ECO:0000256" key="8">
    <source>
        <dbReference type="ARBA" id="ARBA00022840"/>
    </source>
</evidence>
<evidence type="ECO:0000256" key="6">
    <source>
        <dbReference type="ARBA" id="ARBA00022741"/>
    </source>
</evidence>
<dbReference type="SUPFAM" id="SSF52540">
    <property type="entry name" value="P-loop containing nucleoside triphosphate hydrolases"/>
    <property type="match status" value="1"/>
</dbReference>
<evidence type="ECO:0000256" key="4">
    <source>
        <dbReference type="ARBA" id="ARBA00022679"/>
    </source>
</evidence>
<name>A0A917QFE3_9NOCA</name>
<dbReference type="AlphaFoldDB" id="A0A917QFE3"/>
<evidence type="ECO:0000256" key="9">
    <source>
        <dbReference type="ARBA" id="ARBA00048743"/>
    </source>
</evidence>
<keyword evidence="8 10" id="KW-0067">ATP-binding</keyword>
<dbReference type="HAMAP" id="MF_00165">
    <property type="entry name" value="Thymidylate_kinase"/>
    <property type="match status" value="1"/>
</dbReference>
<evidence type="ECO:0000313" key="12">
    <source>
        <dbReference type="EMBL" id="GGK46322.1"/>
    </source>
</evidence>
<evidence type="ECO:0000256" key="5">
    <source>
        <dbReference type="ARBA" id="ARBA00022727"/>
    </source>
</evidence>
<keyword evidence="4 10" id="KW-0808">Transferase</keyword>
<dbReference type="GO" id="GO:0004798">
    <property type="term" value="F:dTMP kinase activity"/>
    <property type="evidence" value="ECO:0007669"/>
    <property type="project" value="UniProtKB-UniRule"/>
</dbReference>
<comment type="caution">
    <text evidence="12">The sequence shown here is derived from an EMBL/GenBank/DDBJ whole genome shotgun (WGS) entry which is preliminary data.</text>
</comment>
<evidence type="ECO:0000256" key="10">
    <source>
        <dbReference type="HAMAP-Rule" id="MF_00165"/>
    </source>
</evidence>
<dbReference type="GO" id="GO:0006233">
    <property type="term" value="P:dTDP biosynthetic process"/>
    <property type="evidence" value="ECO:0007669"/>
    <property type="project" value="InterPro"/>
</dbReference>
<dbReference type="PANTHER" id="PTHR10344">
    <property type="entry name" value="THYMIDYLATE KINASE"/>
    <property type="match status" value="1"/>
</dbReference>
<comment type="similarity">
    <text evidence="1 10">Belongs to the thymidylate kinase family.</text>
</comment>
<evidence type="ECO:0000256" key="2">
    <source>
        <dbReference type="ARBA" id="ARBA00012980"/>
    </source>
</evidence>
<keyword evidence="5 10" id="KW-0545">Nucleotide biosynthesis</keyword>
<dbReference type="InterPro" id="IPR039430">
    <property type="entry name" value="Thymidylate_kin-like_dom"/>
</dbReference>
<feature type="domain" description="Thymidylate kinase-like" evidence="11">
    <location>
        <begin position="27"/>
        <end position="205"/>
    </location>
</feature>
<comment type="function">
    <text evidence="10">Phosphorylation of dTMP to form dTDP in both de novo and salvage pathways of dTTP synthesis.</text>
</comment>
<comment type="caution">
    <text evidence="10">Lacks conserved residue(s) required for the propagation of feature annotation.</text>
</comment>
<dbReference type="GO" id="GO:0006235">
    <property type="term" value="P:dTTP biosynthetic process"/>
    <property type="evidence" value="ECO:0007669"/>
    <property type="project" value="UniProtKB-UniRule"/>
</dbReference>
<evidence type="ECO:0000313" key="13">
    <source>
        <dbReference type="Proteomes" id="UP000612956"/>
    </source>
</evidence>
<evidence type="ECO:0000256" key="7">
    <source>
        <dbReference type="ARBA" id="ARBA00022777"/>
    </source>
</evidence>
<keyword evidence="7 10" id="KW-0418">Kinase</keyword>
<keyword evidence="6 10" id="KW-0547">Nucleotide-binding</keyword>
<dbReference type="GO" id="GO:0005524">
    <property type="term" value="F:ATP binding"/>
    <property type="evidence" value="ECO:0007669"/>
    <property type="project" value="UniProtKB-UniRule"/>
</dbReference>
<proteinExistence type="inferred from homology"/>
<dbReference type="InterPro" id="IPR018094">
    <property type="entry name" value="Thymidylate_kinase"/>
</dbReference>
<evidence type="ECO:0000256" key="1">
    <source>
        <dbReference type="ARBA" id="ARBA00009776"/>
    </source>
</evidence>
<comment type="catalytic activity">
    <reaction evidence="9 10">
        <text>dTMP + ATP = dTDP + ADP</text>
        <dbReference type="Rhea" id="RHEA:13517"/>
        <dbReference type="ChEBI" id="CHEBI:30616"/>
        <dbReference type="ChEBI" id="CHEBI:58369"/>
        <dbReference type="ChEBI" id="CHEBI:63528"/>
        <dbReference type="ChEBI" id="CHEBI:456216"/>
        <dbReference type="EC" id="2.7.4.9"/>
    </reaction>
</comment>
<evidence type="ECO:0000259" key="11">
    <source>
        <dbReference type="Pfam" id="PF02223"/>
    </source>
</evidence>
<protein>
    <recommendedName>
        <fullName evidence="3 10">Thymidylate kinase</fullName>
        <ecNumber evidence="2 10">2.7.4.9</ecNumber>
    </recommendedName>
    <alternativeName>
        <fullName evidence="10">dTMP kinase</fullName>
    </alternativeName>
</protein>
<reference evidence="12" key="1">
    <citation type="journal article" date="2014" name="Int. J. Syst. Evol. Microbiol.">
        <title>Complete genome sequence of Corynebacterium casei LMG S-19264T (=DSM 44701T), isolated from a smear-ripened cheese.</title>
        <authorList>
            <consortium name="US DOE Joint Genome Institute (JGI-PGF)"/>
            <person name="Walter F."/>
            <person name="Albersmeier A."/>
            <person name="Kalinowski J."/>
            <person name="Ruckert C."/>
        </authorList>
    </citation>
    <scope>NUCLEOTIDE SEQUENCE</scope>
    <source>
        <strain evidence="12">CGMCC 4.7278</strain>
    </source>
</reference>
<keyword evidence="13" id="KW-1185">Reference proteome</keyword>
<dbReference type="Pfam" id="PF02223">
    <property type="entry name" value="Thymidylate_kin"/>
    <property type="match status" value="1"/>
</dbReference>
<dbReference type="PANTHER" id="PTHR10344:SF4">
    <property type="entry name" value="UMP-CMP KINASE 2, MITOCHONDRIAL"/>
    <property type="match status" value="1"/>
</dbReference>
<dbReference type="GO" id="GO:0006227">
    <property type="term" value="P:dUDP biosynthetic process"/>
    <property type="evidence" value="ECO:0007669"/>
    <property type="project" value="TreeGrafter"/>
</dbReference>
<organism evidence="12 13">
    <name type="scientific">Nocardia camponoti</name>
    <dbReference type="NCBI Taxonomy" id="1616106"/>
    <lineage>
        <taxon>Bacteria</taxon>
        <taxon>Bacillati</taxon>
        <taxon>Actinomycetota</taxon>
        <taxon>Actinomycetes</taxon>
        <taxon>Mycobacteriales</taxon>
        <taxon>Nocardiaceae</taxon>
        <taxon>Nocardia</taxon>
    </lineage>
</organism>
<accession>A0A917QFE3</accession>
<dbReference type="EC" id="2.7.4.9" evidence="2 10"/>
<dbReference type="EMBL" id="BMMW01000002">
    <property type="protein sequence ID" value="GGK46322.1"/>
    <property type="molecule type" value="Genomic_DNA"/>
</dbReference>
<gene>
    <name evidence="10 12" type="primary">tmk</name>
    <name evidence="12" type="ORF">GCM10011591_17190</name>
</gene>
<sequence length="235" mass="25616">MYDSHMLCHWGESPTGNLLRMGVLIAIEGLDGAGKRTLIDGLVDELSGKGLSVGRLAFPQYGQSTPADLAAEALRGNHGDLADSINAMAILFALDRAEASVEIANLLTANDIVILDRWVASNAAYSAARANQDADGEIVAWVGDLEFDRLKLPTPQLTVLLDIDADVAAERARRRGELDATRALDAYERDGGLQHRTGEVYRELADRDWFGRWTTYRSDTDRPALLTLCTEIFAG</sequence>
<dbReference type="NCBIfam" id="NF005923">
    <property type="entry name" value="PRK07933.1"/>
    <property type="match status" value="1"/>
</dbReference>
<reference evidence="12" key="2">
    <citation type="submission" date="2020-09" db="EMBL/GenBank/DDBJ databases">
        <authorList>
            <person name="Sun Q."/>
            <person name="Zhou Y."/>
        </authorList>
    </citation>
    <scope>NUCLEOTIDE SEQUENCE</scope>
    <source>
        <strain evidence="12">CGMCC 4.7278</strain>
    </source>
</reference>
<dbReference type="GO" id="GO:0005829">
    <property type="term" value="C:cytosol"/>
    <property type="evidence" value="ECO:0007669"/>
    <property type="project" value="TreeGrafter"/>
</dbReference>
<dbReference type="Gene3D" id="3.40.50.300">
    <property type="entry name" value="P-loop containing nucleotide triphosphate hydrolases"/>
    <property type="match status" value="1"/>
</dbReference>